<dbReference type="CDD" id="cd00065">
    <property type="entry name" value="FYVE_like_SF"/>
    <property type="match status" value="1"/>
</dbReference>
<accession>A0A9W6TSS2</accession>
<evidence type="ECO:0000313" key="7">
    <source>
        <dbReference type="EMBL" id="GMF21559.1"/>
    </source>
</evidence>
<proteinExistence type="predicted"/>
<evidence type="ECO:0000256" key="3">
    <source>
        <dbReference type="ARBA" id="ARBA00022833"/>
    </source>
</evidence>
<dbReference type="Gene3D" id="3.30.40.10">
    <property type="entry name" value="Zinc/RING finger domain, C3HC4 (zinc finger)"/>
    <property type="match status" value="1"/>
</dbReference>
<dbReference type="Proteomes" id="UP001165083">
    <property type="component" value="Unassembled WGS sequence"/>
</dbReference>
<dbReference type="AlphaFoldDB" id="A0A9W6TSS2"/>
<dbReference type="InterPro" id="IPR013083">
    <property type="entry name" value="Znf_RING/FYVE/PHD"/>
</dbReference>
<feature type="compositionally biased region" description="Basic and acidic residues" evidence="5">
    <location>
        <begin position="18"/>
        <end position="28"/>
    </location>
</feature>
<sequence length="943" mass="106091">MWATSSMISESGCSESSRGVRLERDPNQRRLTITRGTSDTTSSNFNVQLSDQEIVTDLLATLPKLKAAVEDHESRAPNWLRKSKSGDNVEVYELLPTRDGKGDDMDIVHSVVATIEIECHLNEVLNVLTSHKTNHDLEASMRAIIPQKKVRQGEVLLQPHATTLDGAPIRRTRAKQKSSRGGKVVRFDNTSIPEDEEEGDTERKVLVSVSMTRFKSKRRIDLQGRLRNRHQRLQKLCLATLTHQFVGKQRAVHVIKTLPRSVHDQLAPIEEKHQSRSVLGSGLRGLDHISVGFDIQTRNVHCIGARGAAQSTRIIAHGYASVTPPENFGQQQMKSMTSYSPSELAQYRSSHVNAEAKHVIELLTTSLQQFERVIRRRRLGLQTFIKIRPGDRGGGDRQGFQTCEVCSKRFSLMRRELYCQLCGHVCCSDCSKLYEVEAVVGQVTKNRLCVRCITNVDSCLFEDEDFMAALGPAVIDDEEDYDYDSEESECEYDRRDDNDTYASVGSTVACSEIDSGGSPDDVSEFYPENVLERSMALQTLDRLVNSQTHAPGKRTLFERSRLTQSQLYESQLPQSQLSQSQFKQSQLTQSQLSQSQSQSTFQQSQLSQSQLSQSQSQFQQSQLTQSQLSMSQFKQSQLTQSQLSQSQSGFQKSQLTQSQLSQSQSGFQKSQLTQSQLSQSQSQLSQSQFKQSRFKQSHFDESIVAQLRADVEDHLKRTLRTTLRDTRRRFSGADESQFSIAPLERDYQLEFDGSQTMSPSHPLPPKPLPAQERRRLEYVIGSGALSPTYDRSALNMLSQIAAAHLNCPIGYVTMIDQSTQYVVGLHPRGAIGMSIPREESMCSYTIYHERPLVVKNALNDIRFSHMGFVSQTGLRFYAGFPIRAPDSAVVATICAADYKPHKYISAKQYAEMEALADLASTLLITSDVEVKTIKRDPHAFPRW</sequence>
<dbReference type="PANTHER" id="PTHR43102:SF2">
    <property type="entry name" value="GAF DOMAIN-CONTAINING PROTEIN"/>
    <property type="match status" value="1"/>
</dbReference>
<reference evidence="7" key="1">
    <citation type="submission" date="2023-04" db="EMBL/GenBank/DDBJ databases">
        <title>Phytophthora lilii NBRC 32176.</title>
        <authorList>
            <person name="Ichikawa N."/>
            <person name="Sato H."/>
            <person name="Tonouchi N."/>
        </authorList>
    </citation>
    <scope>NUCLEOTIDE SEQUENCE</scope>
    <source>
        <strain evidence="7">NBRC 32176</strain>
    </source>
</reference>
<keyword evidence="8" id="KW-1185">Reference proteome</keyword>
<evidence type="ECO:0000256" key="5">
    <source>
        <dbReference type="SAM" id="MobiDB-lite"/>
    </source>
</evidence>
<dbReference type="InterPro" id="IPR017455">
    <property type="entry name" value="Znf_FYVE-rel"/>
</dbReference>
<comment type="caution">
    <text evidence="7">The sequence shown here is derived from an EMBL/GenBank/DDBJ whole genome shotgun (WGS) entry which is preliminary data.</text>
</comment>
<dbReference type="PANTHER" id="PTHR43102">
    <property type="entry name" value="SLR1143 PROTEIN"/>
    <property type="match status" value="1"/>
</dbReference>
<evidence type="ECO:0000256" key="1">
    <source>
        <dbReference type="ARBA" id="ARBA00022723"/>
    </source>
</evidence>
<keyword evidence="2 4" id="KW-0863">Zinc-finger</keyword>
<evidence type="ECO:0000256" key="4">
    <source>
        <dbReference type="PROSITE-ProRule" id="PRU00091"/>
    </source>
</evidence>
<dbReference type="SUPFAM" id="SSF55781">
    <property type="entry name" value="GAF domain-like"/>
    <property type="match status" value="1"/>
</dbReference>
<dbReference type="InterPro" id="IPR029016">
    <property type="entry name" value="GAF-like_dom_sf"/>
</dbReference>
<dbReference type="InterPro" id="IPR000306">
    <property type="entry name" value="Znf_FYVE"/>
</dbReference>
<feature type="compositionally biased region" description="Polar residues" evidence="5">
    <location>
        <begin position="29"/>
        <end position="44"/>
    </location>
</feature>
<dbReference type="Gene3D" id="3.30.450.40">
    <property type="match status" value="1"/>
</dbReference>
<keyword evidence="3" id="KW-0862">Zinc</keyword>
<feature type="compositionally biased region" description="Low complexity" evidence="5">
    <location>
        <begin position="1"/>
        <end position="17"/>
    </location>
</feature>
<dbReference type="EMBL" id="BSXW01000412">
    <property type="protein sequence ID" value="GMF21559.1"/>
    <property type="molecule type" value="Genomic_DNA"/>
</dbReference>
<dbReference type="PROSITE" id="PS50178">
    <property type="entry name" value="ZF_FYVE"/>
    <property type="match status" value="1"/>
</dbReference>
<dbReference type="SUPFAM" id="SSF141571">
    <property type="entry name" value="Pentapeptide repeat-like"/>
    <property type="match status" value="1"/>
</dbReference>
<name>A0A9W6TSS2_9STRA</name>
<dbReference type="GO" id="GO:0008270">
    <property type="term" value="F:zinc ion binding"/>
    <property type="evidence" value="ECO:0007669"/>
    <property type="project" value="UniProtKB-KW"/>
</dbReference>
<gene>
    <name evidence="7" type="ORF">Plil01_000852400</name>
</gene>
<feature type="domain" description="FYVE-type" evidence="6">
    <location>
        <begin position="397"/>
        <end position="457"/>
    </location>
</feature>
<evidence type="ECO:0000259" key="6">
    <source>
        <dbReference type="PROSITE" id="PS50178"/>
    </source>
</evidence>
<dbReference type="Pfam" id="PF01363">
    <property type="entry name" value="FYVE"/>
    <property type="match status" value="1"/>
</dbReference>
<dbReference type="InterPro" id="IPR011011">
    <property type="entry name" value="Znf_FYVE_PHD"/>
</dbReference>
<dbReference type="InterPro" id="IPR003018">
    <property type="entry name" value="GAF"/>
</dbReference>
<evidence type="ECO:0000256" key="2">
    <source>
        <dbReference type="ARBA" id="ARBA00022771"/>
    </source>
</evidence>
<evidence type="ECO:0000313" key="8">
    <source>
        <dbReference type="Proteomes" id="UP001165083"/>
    </source>
</evidence>
<dbReference type="Pfam" id="PF01590">
    <property type="entry name" value="GAF"/>
    <property type="match status" value="1"/>
</dbReference>
<organism evidence="7 8">
    <name type="scientific">Phytophthora lilii</name>
    <dbReference type="NCBI Taxonomy" id="2077276"/>
    <lineage>
        <taxon>Eukaryota</taxon>
        <taxon>Sar</taxon>
        <taxon>Stramenopiles</taxon>
        <taxon>Oomycota</taxon>
        <taxon>Peronosporomycetes</taxon>
        <taxon>Peronosporales</taxon>
        <taxon>Peronosporaceae</taxon>
        <taxon>Phytophthora</taxon>
    </lineage>
</organism>
<protein>
    <submittedName>
        <fullName evidence="7">Unnamed protein product</fullName>
    </submittedName>
</protein>
<keyword evidence="1" id="KW-0479">Metal-binding</keyword>
<dbReference type="Gene3D" id="2.160.20.80">
    <property type="entry name" value="E3 ubiquitin-protein ligase SopA"/>
    <property type="match status" value="1"/>
</dbReference>
<dbReference type="OrthoDB" id="21225at2759"/>
<feature type="region of interest" description="Disordered" evidence="5">
    <location>
        <begin position="1"/>
        <end position="44"/>
    </location>
</feature>
<dbReference type="SUPFAM" id="SSF57903">
    <property type="entry name" value="FYVE/PHD zinc finger"/>
    <property type="match status" value="1"/>
</dbReference>